<dbReference type="RefSeq" id="XP_044548567.1">
    <property type="nucleotide sequence ID" value="XM_044694540.1"/>
</dbReference>
<proteinExistence type="predicted"/>
<dbReference type="GeneID" id="68097310"/>
<feature type="compositionally biased region" description="Basic and acidic residues" evidence="1">
    <location>
        <begin position="310"/>
        <end position="321"/>
    </location>
</feature>
<sequence>MSSTNVGTPSSSVSAASSTGIPFIKSKGRTVPKPFNLSTSAKSSASTNKKRDLSQVSSSDDGTCTVRSKHVEKDVKKLKMIPGSAVGSGVPFIKKKATTVCKPPVLSTDSRKNEKNSSSSLLQNKTKTQKGSTAIAPAKTPFEMEEEIVEKLIRELFTEVFKKDVNADPERIKVSTEALLKRLNTKIETELQSCYQFHTTSVDFALLKNFCRQHSRKFEIEMQSKLIKLKKSSVLKAVNSTTTKSNKAVLIASIKKLETETSTSPEKAVQEKLATQDENKMDEKADNNVNEPEKAEPLQEDSPMTTCSEVVEKIEEKPREEPVEDQADDANPLAPQATTTTPQEATEDAAQSVVTVEHN</sequence>
<feature type="region of interest" description="Disordered" evidence="1">
    <location>
        <begin position="1"/>
        <end position="65"/>
    </location>
</feature>
<dbReference type="EMBL" id="PYSW02000022">
    <property type="protein sequence ID" value="KAG2382888.1"/>
    <property type="molecule type" value="Genomic_DNA"/>
</dbReference>
<organism evidence="2 3">
    <name type="scientific">Naegleria lovaniensis</name>
    <name type="common">Amoeba</name>
    <dbReference type="NCBI Taxonomy" id="51637"/>
    <lineage>
        <taxon>Eukaryota</taxon>
        <taxon>Discoba</taxon>
        <taxon>Heterolobosea</taxon>
        <taxon>Tetramitia</taxon>
        <taxon>Eutetramitia</taxon>
        <taxon>Vahlkampfiidae</taxon>
        <taxon>Naegleria</taxon>
    </lineage>
</organism>
<name>A0AA88GRN1_NAELO</name>
<dbReference type="AlphaFoldDB" id="A0AA88GRN1"/>
<feature type="compositionally biased region" description="Polar residues" evidence="1">
    <location>
        <begin position="54"/>
        <end position="65"/>
    </location>
</feature>
<evidence type="ECO:0000313" key="2">
    <source>
        <dbReference type="EMBL" id="KAG2382888.1"/>
    </source>
</evidence>
<keyword evidence="3" id="KW-1185">Reference proteome</keyword>
<protein>
    <submittedName>
        <fullName evidence="2">Uncharacterized protein</fullName>
    </submittedName>
</protein>
<feature type="compositionally biased region" description="Low complexity" evidence="1">
    <location>
        <begin position="38"/>
        <end position="47"/>
    </location>
</feature>
<comment type="caution">
    <text evidence="2">The sequence shown here is derived from an EMBL/GenBank/DDBJ whole genome shotgun (WGS) entry which is preliminary data.</text>
</comment>
<evidence type="ECO:0000313" key="3">
    <source>
        <dbReference type="Proteomes" id="UP000816034"/>
    </source>
</evidence>
<feature type="region of interest" description="Disordered" evidence="1">
    <location>
        <begin position="260"/>
        <end position="359"/>
    </location>
</feature>
<accession>A0AA88GRN1</accession>
<gene>
    <name evidence="2" type="ORF">C9374_004855</name>
</gene>
<dbReference type="Proteomes" id="UP000816034">
    <property type="component" value="Unassembled WGS sequence"/>
</dbReference>
<feature type="compositionally biased region" description="Polar residues" evidence="1">
    <location>
        <begin position="116"/>
        <end position="132"/>
    </location>
</feature>
<feature type="compositionally biased region" description="Basic and acidic residues" evidence="1">
    <location>
        <begin position="268"/>
        <end position="297"/>
    </location>
</feature>
<evidence type="ECO:0000256" key="1">
    <source>
        <dbReference type="SAM" id="MobiDB-lite"/>
    </source>
</evidence>
<feature type="region of interest" description="Disordered" evidence="1">
    <location>
        <begin position="103"/>
        <end position="137"/>
    </location>
</feature>
<reference evidence="2 3" key="1">
    <citation type="journal article" date="2018" name="BMC Genomics">
        <title>The genome of Naegleria lovaniensis, the basis for a comparative approach to unravel pathogenicity factors of the human pathogenic amoeba N. fowleri.</title>
        <authorList>
            <person name="Liechti N."/>
            <person name="Schurch N."/>
            <person name="Bruggmann R."/>
            <person name="Wittwer M."/>
        </authorList>
    </citation>
    <scope>NUCLEOTIDE SEQUENCE [LARGE SCALE GENOMIC DNA]</scope>
    <source>
        <strain evidence="2 3">ATCC 30569</strain>
    </source>
</reference>
<feature type="compositionally biased region" description="Low complexity" evidence="1">
    <location>
        <begin position="334"/>
        <end position="351"/>
    </location>
</feature>